<name>A0A8K0XY72_9ENTR</name>
<organism evidence="1 2">
    <name type="scientific">Tenebrionibacter intestinalis</name>
    <dbReference type="NCBI Taxonomy" id="2799638"/>
    <lineage>
        <taxon>Bacteria</taxon>
        <taxon>Pseudomonadati</taxon>
        <taxon>Pseudomonadota</taxon>
        <taxon>Gammaproteobacteria</taxon>
        <taxon>Enterobacterales</taxon>
        <taxon>Enterobacteriaceae</taxon>
        <taxon>Tenebrionibacter/Tenebrionicola group</taxon>
        <taxon>Tenebrionibacter</taxon>
    </lineage>
</organism>
<dbReference type="EMBL" id="JAEPBH010000096">
    <property type="protein sequence ID" value="MBK4717091.1"/>
    <property type="molecule type" value="Genomic_DNA"/>
</dbReference>
<proteinExistence type="predicted"/>
<sequence length="213" mass="23196">MMDYGQSVQSYAQYAQEKNLPPEQVQADLARMVKGDLPEGADIIKAILSNNPGSDTAMALLTAEDAKDYALALLTSIPAERALSLVGKAAKVIDNKILIKAAEKISTAKPGKQFTAPRDLNEQVLWNQVESNPGSGKKFSDMGLNLNTDPRFPKSAGFEKMTASHKLPNGSNIEIHYQYNTITGKAYDMKIVTPQRTTSNPSDIIDSIKGRIK</sequence>
<dbReference type="AlphaFoldDB" id="A0A8K0XY72"/>
<dbReference type="Proteomes" id="UP000659047">
    <property type="component" value="Unassembled WGS sequence"/>
</dbReference>
<reference evidence="1" key="1">
    <citation type="submission" date="2021-01" db="EMBL/GenBank/DDBJ databases">
        <title>Intestinitalea alba gen. nov., sp. nov., a novel genus of the family Enterobacteriaceae, isolated from the gut of the plastic-eating mealworm Tenebrio molitor L.</title>
        <authorList>
            <person name="Yang Y."/>
        </authorList>
    </citation>
    <scope>NUCLEOTIDE SEQUENCE</scope>
    <source>
        <strain evidence="1">BIT-L3</strain>
    </source>
</reference>
<protein>
    <submittedName>
        <fullName evidence="1">Uncharacterized protein</fullName>
    </submittedName>
</protein>
<gene>
    <name evidence="1" type="ORF">JJB97_17620</name>
</gene>
<keyword evidence="2" id="KW-1185">Reference proteome</keyword>
<evidence type="ECO:0000313" key="1">
    <source>
        <dbReference type="EMBL" id="MBK4717091.1"/>
    </source>
</evidence>
<evidence type="ECO:0000313" key="2">
    <source>
        <dbReference type="Proteomes" id="UP000659047"/>
    </source>
</evidence>
<comment type="caution">
    <text evidence="1">The sequence shown here is derived from an EMBL/GenBank/DDBJ whole genome shotgun (WGS) entry which is preliminary data.</text>
</comment>
<accession>A0A8K0XY72</accession>